<dbReference type="InterPro" id="IPR025997">
    <property type="entry name" value="SBP_2_dom"/>
</dbReference>
<dbReference type="PANTHER" id="PTHR46847:SF1">
    <property type="entry name" value="D-ALLOSE-BINDING PERIPLASMIC PROTEIN-RELATED"/>
    <property type="match status" value="1"/>
</dbReference>
<keyword evidence="3" id="KW-0732">Signal</keyword>
<evidence type="ECO:0000256" key="2">
    <source>
        <dbReference type="ARBA" id="ARBA00007639"/>
    </source>
</evidence>
<dbReference type="AlphaFoldDB" id="A0A938Y585"/>
<organism evidence="6 7">
    <name type="scientific">Nakamurella leprariae</name>
    <dbReference type="NCBI Taxonomy" id="2803911"/>
    <lineage>
        <taxon>Bacteria</taxon>
        <taxon>Bacillati</taxon>
        <taxon>Actinomycetota</taxon>
        <taxon>Actinomycetes</taxon>
        <taxon>Nakamurellales</taxon>
        <taxon>Nakamurellaceae</taxon>
        <taxon>Nakamurella</taxon>
    </lineage>
</organism>
<feature type="domain" description="Periplasmic binding protein" evidence="5">
    <location>
        <begin position="104"/>
        <end position="362"/>
    </location>
</feature>
<dbReference type="InterPro" id="IPR028082">
    <property type="entry name" value="Peripla_BP_I"/>
</dbReference>
<sequence>MPFPRVGPRRPDPTRPRISNPAPILAGLLAVAVLLVGCSTAGPDVPTTSAAPPETTTSSSDSTTIAPSTTPTPLSPTTLPTTTETGATVPFRTVVPGSGDGLRIGLVAPTTADAFGRAVTDSVVAQAEIAGADLVRCDPGDDAALLLECAQRMATQQVDGWIAIPPPDLGDAFCTAGPQDVPLIAIAPRAVRCQTARIGTDELQAGFLAGSALGRSARLTADCSYDALVLITNSATGSTATRRLAGIRTGFASECPGPLDDAVQVDAATQDIAYRGFTAALTGVPADGRVLVAAVDDVGALGVAAALDDTDTRTVTLAAVGADQQARCRILDTPQWLGDTALFPDRYGEVAVPALLDALAGKALPRIISLETTFVTAETVGDVYDLDDCPAQ</sequence>
<accession>A0A938Y585</accession>
<evidence type="ECO:0000259" key="5">
    <source>
        <dbReference type="Pfam" id="PF13407"/>
    </source>
</evidence>
<name>A0A938Y585_9ACTN</name>
<feature type="region of interest" description="Disordered" evidence="4">
    <location>
        <begin position="1"/>
        <end position="21"/>
    </location>
</feature>
<proteinExistence type="inferred from homology"/>
<dbReference type="PANTHER" id="PTHR46847">
    <property type="entry name" value="D-ALLOSE-BINDING PERIPLASMIC PROTEIN-RELATED"/>
    <property type="match status" value="1"/>
</dbReference>
<dbReference type="GO" id="GO:0030313">
    <property type="term" value="C:cell envelope"/>
    <property type="evidence" value="ECO:0007669"/>
    <property type="project" value="UniProtKB-SubCell"/>
</dbReference>
<feature type="compositionally biased region" description="Low complexity" evidence="4">
    <location>
        <begin position="46"/>
        <end position="88"/>
    </location>
</feature>
<evidence type="ECO:0000256" key="1">
    <source>
        <dbReference type="ARBA" id="ARBA00004196"/>
    </source>
</evidence>
<dbReference type="GO" id="GO:0030246">
    <property type="term" value="F:carbohydrate binding"/>
    <property type="evidence" value="ECO:0007669"/>
    <property type="project" value="UniProtKB-ARBA"/>
</dbReference>
<dbReference type="SUPFAM" id="SSF53822">
    <property type="entry name" value="Periplasmic binding protein-like I"/>
    <property type="match status" value="1"/>
</dbReference>
<reference evidence="6" key="1">
    <citation type="submission" date="2021-01" db="EMBL/GenBank/DDBJ databases">
        <title>YIM 132084 draft genome.</title>
        <authorList>
            <person name="An D."/>
        </authorList>
    </citation>
    <scope>NUCLEOTIDE SEQUENCE</scope>
    <source>
        <strain evidence="6">YIM 132084</strain>
    </source>
</reference>
<dbReference type="Pfam" id="PF13407">
    <property type="entry name" value="Peripla_BP_4"/>
    <property type="match status" value="1"/>
</dbReference>
<dbReference type="EMBL" id="JAERWK010000003">
    <property type="protein sequence ID" value="MBM9466005.1"/>
    <property type="molecule type" value="Genomic_DNA"/>
</dbReference>
<keyword evidence="7" id="KW-1185">Reference proteome</keyword>
<evidence type="ECO:0000313" key="7">
    <source>
        <dbReference type="Proteomes" id="UP000663792"/>
    </source>
</evidence>
<protein>
    <submittedName>
        <fullName evidence="6">Sugar ABC transporter substrate-binding protein</fullName>
    </submittedName>
</protein>
<gene>
    <name evidence="6" type="ORF">JL106_01765</name>
</gene>
<evidence type="ECO:0000256" key="3">
    <source>
        <dbReference type="ARBA" id="ARBA00022729"/>
    </source>
</evidence>
<dbReference type="Gene3D" id="3.40.50.2300">
    <property type="match status" value="2"/>
</dbReference>
<evidence type="ECO:0000256" key="4">
    <source>
        <dbReference type="SAM" id="MobiDB-lite"/>
    </source>
</evidence>
<comment type="similarity">
    <text evidence="2">Belongs to the bacterial solute-binding protein 2 family.</text>
</comment>
<feature type="region of interest" description="Disordered" evidence="4">
    <location>
        <begin position="44"/>
        <end position="91"/>
    </location>
</feature>
<comment type="caution">
    <text evidence="6">The sequence shown here is derived from an EMBL/GenBank/DDBJ whole genome shotgun (WGS) entry which is preliminary data.</text>
</comment>
<dbReference type="Proteomes" id="UP000663792">
    <property type="component" value="Unassembled WGS sequence"/>
</dbReference>
<evidence type="ECO:0000313" key="6">
    <source>
        <dbReference type="EMBL" id="MBM9466005.1"/>
    </source>
</evidence>
<comment type="subcellular location">
    <subcellularLocation>
        <location evidence="1">Cell envelope</location>
    </subcellularLocation>
</comment>
<dbReference type="RefSeq" id="WP_205258961.1">
    <property type="nucleotide sequence ID" value="NZ_JAERWK010000003.1"/>
</dbReference>